<comment type="caution">
    <text evidence="2">The sequence shown here is derived from an EMBL/GenBank/DDBJ whole genome shotgun (WGS) entry which is preliminary data.</text>
</comment>
<accession>A0A4U0XNF1</accession>
<organism evidence="2 3">
    <name type="scientific">Cryomyces minteri</name>
    <dbReference type="NCBI Taxonomy" id="331657"/>
    <lineage>
        <taxon>Eukaryota</taxon>
        <taxon>Fungi</taxon>
        <taxon>Dikarya</taxon>
        <taxon>Ascomycota</taxon>
        <taxon>Pezizomycotina</taxon>
        <taxon>Dothideomycetes</taxon>
        <taxon>Dothideomycetes incertae sedis</taxon>
        <taxon>Cryomyces</taxon>
    </lineage>
</organism>
<protein>
    <submittedName>
        <fullName evidence="2">Uncharacterized protein</fullName>
    </submittedName>
</protein>
<evidence type="ECO:0000313" key="3">
    <source>
        <dbReference type="Proteomes" id="UP000308768"/>
    </source>
</evidence>
<dbReference type="AlphaFoldDB" id="A0A4U0XNF1"/>
<feature type="region of interest" description="Disordered" evidence="1">
    <location>
        <begin position="83"/>
        <end position="133"/>
    </location>
</feature>
<gene>
    <name evidence="2" type="ORF">B0A49_07001</name>
</gene>
<feature type="compositionally biased region" description="Polar residues" evidence="1">
    <location>
        <begin position="83"/>
        <end position="101"/>
    </location>
</feature>
<proteinExistence type="predicted"/>
<dbReference type="Proteomes" id="UP000308768">
    <property type="component" value="Unassembled WGS sequence"/>
</dbReference>
<evidence type="ECO:0000256" key="1">
    <source>
        <dbReference type="SAM" id="MobiDB-lite"/>
    </source>
</evidence>
<evidence type="ECO:0000313" key="2">
    <source>
        <dbReference type="EMBL" id="TKA78101.1"/>
    </source>
</evidence>
<name>A0A4U0XNF1_9PEZI</name>
<sequence length="195" mass="20727">MAGGITQRTNKPGVAKLPIRKAPVRKASSVTGAMNGAIQGASKAMGGATNGTSMATQGLGAYEIMAQRIANRVAEFAENMTLTERNPHNPNASNQAPSTLVPNGYEQPAPAAPRRPRKLDIRPQTGRPDEVSFSAPFLDNTLEKMLALQNRMLKTGSDIAKSDASEKVKKEQFAQSAELSRIIALICAEKARQGA</sequence>
<dbReference type="EMBL" id="NAJN01000157">
    <property type="protein sequence ID" value="TKA78101.1"/>
    <property type="molecule type" value="Genomic_DNA"/>
</dbReference>
<reference evidence="2 3" key="1">
    <citation type="submission" date="2017-03" db="EMBL/GenBank/DDBJ databases">
        <title>Genomes of endolithic fungi from Antarctica.</title>
        <authorList>
            <person name="Coleine C."/>
            <person name="Masonjones S."/>
            <person name="Stajich J.E."/>
        </authorList>
    </citation>
    <scope>NUCLEOTIDE SEQUENCE [LARGE SCALE GENOMIC DNA]</scope>
    <source>
        <strain evidence="2 3">CCFEE 5187</strain>
    </source>
</reference>
<keyword evidence="3" id="KW-1185">Reference proteome</keyword>
<dbReference type="OrthoDB" id="3899716at2759"/>